<keyword evidence="2" id="KW-1185">Reference proteome</keyword>
<dbReference type="RefSeq" id="WP_379707415.1">
    <property type="nucleotide sequence ID" value="NZ_JBHSCZ010000001.1"/>
</dbReference>
<dbReference type="InterPro" id="IPR039513">
    <property type="entry name" value="PL-6"/>
</dbReference>
<gene>
    <name evidence="1" type="ORF">ACFOWM_04125</name>
</gene>
<evidence type="ECO:0000313" key="1">
    <source>
        <dbReference type="EMBL" id="MFC4262053.1"/>
    </source>
</evidence>
<dbReference type="SUPFAM" id="SSF51126">
    <property type="entry name" value="Pectin lyase-like"/>
    <property type="match status" value="1"/>
</dbReference>
<dbReference type="InterPro" id="IPR011050">
    <property type="entry name" value="Pectin_lyase_fold/virulence"/>
</dbReference>
<sequence>MLFIKQFKWLLLTIFFVVPFYVTAHHIVVDNTVDFNNMLQTVKAGDTIIWKDGIYNDLKINFKPTQNGTAQAYIVLKAQTAGKVIFKGSSQLFVAGSYLQAEGFLFEGVNTLDNGDNVIEFGSQFKDNDNTHHCRVTNCAVVNYTPKDAEVLQYSILLKGSYNEVDHCYFLGKSNKGPTLVVAYKKSKDYVDGSDAAPSTHHHIHHNYFGFRTYTENGGECMRIGDSKTSFTKGYNVIENNFFEDEKIEAEVISNKSFCNIYRFNSFVNNDGALVLRHGQQCVVYGNYFNSPASKNTSGGIRIINPYQTVFNNYIENVAGGSSVMKSPICIMAGLKGSALNEYYPADSAIVAYNTVYNAVGPAITLGVGNAAKGKPFEAPQHVWVEGNSVMNTKGKNPVVFQIENTESTYLAQQNYYYNSISVDKGFQKITQSDVVSTNITSNKNININKTLVNVINSRLAKYNIFLNDTDITHFNPAWIVTKKDVGVSWLH</sequence>
<reference evidence="2" key="1">
    <citation type="journal article" date="2019" name="Int. J. Syst. Evol. Microbiol.">
        <title>The Global Catalogue of Microorganisms (GCM) 10K type strain sequencing project: providing services to taxonomists for standard genome sequencing and annotation.</title>
        <authorList>
            <consortium name="The Broad Institute Genomics Platform"/>
            <consortium name="The Broad Institute Genome Sequencing Center for Infectious Disease"/>
            <person name="Wu L."/>
            <person name="Ma J."/>
        </authorList>
    </citation>
    <scope>NUCLEOTIDE SEQUENCE [LARGE SCALE GENOMIC DNA]</scope>
    <source>
        <strain evidence="2">CECT 8289</strain>
    </source>
</reference>
<evidence type="ECO:0000313" key="2">
    <source>
        <dbReference type="Proteomes" id="UP001595907"/>
    </source>
</evidence>
<accession>A0ABV8QQF7</accession>
<name>A0ABV8QQF7_9BACT</name>
<dbReference type="GO" id="GO:0016829">
    <property type="term" value="F:lyase activity"/>
    <property type="evidence" value="ECO:0007669"/>
    <property type="project" value="UniProtKB-KW"/>
</dbReference>
<comment type="caution">
    <text evidence="1">The sequence shown here is derived from an EMBL/GenBank/DDBJ whole genome shotgun (WGS) entry which is preliminary data.</text>
</comment>
<dbReference type="EMBL" id="JBHSCZ010000001">
    <property type="protein sequence ID" value="MFC4262053.1"/>
    <property type="molecule type" value="Genomic_DNA"/>
</dbReference>
<organism evidence="1 2">
    <name type="scientific">Ferruginibacter yonginensis</name>
    <dbReference type="NCBI Taxonomy" id="1310416"/>
    <lineage>
        <taxon>Bacteria</taxon>
        <taxon>Pseudomonadati</taxon>
        <taxon>Bacteroidota</taxon>
        <taxon>Chitinophagia</taxon>
        <taxon>Chitinophagales</taxon>
        <taxon>Chitinophagaceae</taxon>
        <taxon>Ferruginibacter</taxon>
    </lineage>
</organism>
<protein>
    <submittedName>
        <fullName evidence="1">Polysaccharide lyase 6 family protein</fullName>
    </submittedName>
</protein>
<proteinExistence type="predicted"/>
<dbReference type="InterPro" id="IPR012334">
    <property type="entry name" value="Pectin_lyas_fold"/>
</dbReference>
<dbReference type="CDD" id="cd14251">
    <property type="entry name" value="PL-6"/>
    <property type="match status" value="1"/>
</dbReference>
<dbReference type="Gene3D" id="2.160.20.10">
    <property type="entry name" value="Single-stranded right-handed beta-helix, Pectin lyase-like"/>
    <property type="match status" value="1"/>
</dbReference>
<dbReference type="Pfam" id="PF14592">
    <property type="entry name" value="Chondroitinas_B"/>
    <property type="match status" value="1"/>
</dbReference>
<dbReference type="Proteomes" id="UP001595907">
    <property type="component" value="Unassembled WGS sequence"/>
</dbReference>
<keyword evidence="1" id="KW-0456">Lyase</keyword>